<keyword evidence="3" id="KW-1185">Reference proteome</keyword>
<dbReference type="AlphaFoldDB" id="A0A1E1LHX2"/>
<evidence type="ECO:0000256" key="1">
    <source>
        <dbReference type="SAM" id="SignalP"/>
    </source>
</evidence>
<sequence length="161" mass="17615">MKFIATLTTAIAFVAGASAAAIVIPGAPKIIYDGGQRLGTASLATVNDMPATTTLSTRDDSYWLFKTCYDPNYTGKCQMWYGFDSKCYNFGPEWENKITSIQVDIEQAHECTIFENANCGGQSEYFKSRNSPDLRTSGMDDKAKSYMCKAIATVVIIPVQG</sequence>
<protein>
    <submittedName>
        <fullName evidence="2">Uncharacterized protein</fullName>
    </submittedName>
</protein>
<name>A0A1E1LHX2_9HELO</name>
<feature type="signal peptide" evidence="1">
    <location>
        <begin position="1"/>
        <end position="19"/>
    </location>
</feature>
<dbReference type="EMBL" id="FJUX01000123">
    <property type="protein sequence ID" value="CZT10085.1"/>
    <property type="molecule type" value="Genomic_DNA"/>
</dbReference>
<dbReference type="InterPro" id="IPR011024">
    <property type="entry name" value="G_crystallin-like"/>
</dbReference>
<evidence type="ECO:0000313" key="3">
    <source>
        <dbReference type="Proteomes" id="UP000178912"/>
    </source>
</evidence>
<reference evidence="3" key="1">
    <citation type="submission" date="2016-03" db="EMBL/GenBank/DDBJ databases">
        <authorList>
            <person name="Guldener U."/>
        </authorList>
    </citation>
    <scope>NUCLEOTIDE SEQUENCE [LARGE SCALE GENOMIC DNA]</scope>
    <source>
        <strain evidence="3">04CH-RAC-A.6.1</strain>
    </source>
</reference>
<keyword evidence="1" id="KW-0732">Signal</keyword>
<organism evidence="2 3">
    <name type="scientific">Rhynchosporium agropyri</name>
    <dbReference type="NCBI Taxonomy" id="914238"/>
    <lineage>
        <taxon>Eukaryota</taxon>
        <taxon>Fungi</taxon>
        <taxon>Dikarya</taxon>
        <taxon>Ascomycota</taxon>
        <taxon>Pezizomycotina</taxon>
        <taxon>Leotiomycetes</taxon>
        <taxon>Helotiales</taxon>
        <taxon>Ploettnerulaceae</taxon>
        <taxon>Rhynchosporium</taxon>
    </lineage>
</organism>
<feature type="chain" id="PRO_5009447068" evidence="1">
    <location>
        <begin position="20"/>
        <end position="161"/>
    </location>
</feature>
<gene>
    <name evidence="2" type="ORF">RAG0_14663</name>
</gene>
<dbReference type="OrthoDB" id="5401396at2759"/>
<accession>A0A1E1LHX2</accession>
<dbReference type="Proteomes" id="UP000178912">
    <property type="component" value="Unassembled WGS sequence"/>
</dbReference>
<evidence type="ECO:0000313" key="2">
    <source>
        <dbReference type="EMBL" id="CZT10085.1"/>
    </source>
</evidence>
<dbReference type="SUPFAM" id="SSF49695">
    <property type="entry name" value="gamma-Crystallin-like"/>
    <property type="match status" value="1"/>
</dbReference>
<proteinExistence type="predicted"/>
<dbReference type="Gene3D" id="2.60.20.10">
    <property type="entry name" value="Crystallins"/>
    <property type="match status" value="1"/>
</dbReference>